<protein>
    <recommendedName>
        <fullName evidence="3">Winged helix-turn helix domain-containing protein</fullName>
    </recommendedName>
</protein>
<dbReference type="OrthoDB" id="893551at2"/>
<dbReference type="EMBL" id="QASA01000001">
    <property type="protein sequence ID" value="RDC62250.1"/>
    <property type="molecule type" value="Genomic_DNA"/>
</dbReference>
<evidence type="ECO:0008006" key="3">
    <source>
        <dbReference type="Google" id="ProtNLM"/>
    </source>
</evidence>
<evidence type="ECO:0000313" key="1">
    <source>
        <dbReference type="EMBL" id="RDC62250.1"/>
    </source>
</evidence>
<organism evidence="1 2">
    <name type="scientific">Adhaeribacter pallidiroseus</name>
    <dbReference type="NCBI Taxonomy" id="2072847"/>
    <lineage>
        <taxon>Bacteria</taxon>
        <taxon>Pseudomonadati</taxon>
        <taxon>Bacteroidota</taxon>
        <taxon>Cytophagia</taxon>
        <taxon>Cytophagales</taxon>
        <taxon>Hymenobacteraceae</taxon>
        <taxon>Adhaeribacter</taxon>
    </lineage>
</organism>
<dbReference type="InterPro" id="IPR009057">
    <property type="entry name" value="Homeodomain-like_sf"/>
</dbReference>
<gene>
    <name evidence="1" type="ORF">AHMF7616_00841</name>
</gene>
<dbReference type="Proteomes" id="UP000253919">
    <property type="component" value="Unassembled WGS sequence"/>
</dbReference>
<dbReference type="SUPFAM" id="SSF46689">
    <property type="entry name" value="Homeodomain-like"/>
    <property type="match status" value="1"/>
</dbReference>
<dbReference type="RefSeq" id="WP_147275601.1">
    <property type="nucleotide sequence ID" value="NZ_QASA01000001.1"/>
</dbReference>
<name>A0A369QD38_9BACT</name>
<comment type="caution">
    <text evidence="1">The sequence shown here is derived from an EMBL/GenBank/DDBJ whole genome shotgun (WGS) entry which is preliminary data.</text>
</comment>
<dbReference type="AlphaFoldDB" id="A0A369QD38"/>
<sequence>MGRVKKIEIQESASALLELMQQEKRALVQARLQALYLYKSGQASDYATISQQVGYERHTIGKWFSQYEQKGLAACQALEMGKHSGSRISGPALAELTEKLNSTTDYFTSYKQIHQWLQEAHGILLSYEHVHRFVRYYLGAKLKVVRKSNLKKDVAYEEKYKKSKRALIFSAPTLLWAFSPSRESE</sequence>
<reference evidence="1 2" key="1">
    <citation type="submission" date="2018-04" db="EMBL/GenBank/DDBJ databases">
        <title>Adhaeribacter sp. HMF7616 genome sequencing and assembly.</title>
        <authorList>
            <person name="Kang H."/>
            <person name="Kang J."/>
            <person name="Cha I."/>
            <person name="Kim H."/>
            <person name="Joh K."/>
        </authorList>
    </citation>
    <scope>NUCLEOTIDE SEQUENCE [LARGE SCALE GENOMIC DNA]</scope>
    <source>
        <strain evidence="1 2">HMF7616</strain>
    </source>
</reference>
<proteinExistence type="predicted"/>
<evidence type="ECO:0000313" key="2">
    <source>
        <dbReference type="Proteomes" id="UP000253919"/>
    </source>
</evidence>
<accession>A0A369QD38</accession>
<keyword evidence="2" id="KW-1185">Reference proteome</keyword>